<feature type="domain" description="DUF6242" evidence="3">
    <location>
        <begin position="502"/>
        <end position="646"/>
    </location>
</feature>
<feature type="domain" description="BIG2" evidence="2">
    <location>
        <begin position="53"/>
        <end position="92"/>
    </location>
</feature>
<dbReference type="AlphaFoldDB" id="A0A832N449"/>
<dbReference type="InterPro" id="IPR003343">
    <property type="entry name" value="Big_2"/>
</dbReference>
<dbReference type="PANTHER" id="PTHR23244">
    <property type="entry name" value="KELCH REPEAT DOMAIN"/>
    <property type="match status" value="1"/>
</dbReference>
<proteinExistence type="predicted"/>
<feature type="non-terminal residue" evidence="4">
    <location>
        <position position="1"/>
    </location>
</feature>
<dbReference type="EMBL" id="DRNF01000434">
    <property type="protein sequence ID" value="HHJ81345.1"/>
    <property type="molecule type" value="Genomic_DNA"/>
</dbReference>
<dbReference type="InterPro" id="IPR015915">
    <property type="entry name" value="Kelch-typ_b-propeller"/>
</dbReference>
<dbReference type="SUPFAM" id="SSF117281">
    <property type="entry name" value="Kelch motif"/>
    <property type="match status" value="1"/>
</dbReference>
<name>A0A832N449_9GAMM</name>
<dbReference type="Pfam" id="PF25852">
    <property type="entry name" value="DUF6242_C"/>
    <property type="match status" value="1"/>
</dbReference>
<sequence>ACSSGGGDNSTTSSNSPSPVISQSQIISLTNPGPIEKVYGQPNFTNLAYGNIGTGEITYSSSDTSIATVDSNSGEVSIINTGTATITASKAADNQYAAADVSYILNISPDTQIISFADPGPISKSYGDANFSNIASGGPGSGNISYSSSNTSVAIVDANSGEVSIIIPGSTIITATKAADEHYRAASASYKVSIPKLVQSIAFADSGPIYKTPGSANFSNTASGGQGSGIIVYSSSAPYVARVNTTTGVVDILNNGLTIINAFKYGDVIHSPVQTSYTLIVAPDSASFRAWVGETDTQVDFDSSAEGLNFIRSTDKNCDLANYSLCANGQLDVLTNSTINDTAINANRSGWYWLQYDNTNSQAATLAAPNFTARTGLHVAEFRNKLWLIGGLDGSYKNDVWASDNGIAWTQTTADAAFSPRADHQLLSFNNKLWLIGGGDNSMKNDVWSSSDGSTWTQVNANAAFSARRSHQALVFNNKMWLIAGWDGSVKNDVWSSSNGINWTQETAAAAFSPRQDHQVVVFNNKMWLIGGRDSANKNDIWSSSDGINWTQESSAAAFSARYNHQVSIFNGKFWLIGGQDGSNKNDIWSSGNGIDWVQENSNADLPASTTPQLQVFDNKLLLIKADDDLSTHQVWSSTDGNNWRQGFHNTIYFP</sequence>
<evidence type="ECO:0000259" key="3">
    <source>
        <dbReference type="Pfam" id="PF25852"/>
    </source>
</evidence>
<feature type="compositionally biased region" description="Low complexity" evidence="1">
    <location>
        <begin position="9"/>
        <end position="22"/>
    </location>
</feature>
<dbReference type="Proteomes" id="UP000885832">
    <property type="component" value="Unassembled WGS sequence"/>
</dbReference>
<evidence type="ECO:0008006" key="5">
    <source>
        <dbReference type="Google" id="ProtNLM"/>
    </source>
</evidence>
<dbReference type="InterPro" id="IPR058667">
    <property type="entry name" value="DUF6242_C"/>
</dbReference>
<evidence type="ECO:0000313" key="4">
    <source>
        <dbReference type="EMBL" id="HHJ81345.1"/>
    </source>
</evidence>
<accession>A0A832N449</accession>
<dbReference type="InterPro" id="IPR008964">
    <property type="entry name" value="Invasin/intimin_cell_adhesion"/>
</dbReference>
<reference evidence="4" key="1">
    <citation type="journal article" date="2020" name="mSystems">
        <title>Genome- and Community-Level Interaction Insights into Carbon Utilization and Element Cycling Functions of Hydrothermarchaeota in Hydrothermal Sediment.</title>
        <authorList>
            <person name="Zhou Z."/>
            <person name="Liu Y."/>
            <person name="Xu W."/>
            <person name="Pan J."/>
            <person name="Luo Z.H."/>
            <person name="Li M."/>
        </authorList>
    </citation>
    <scope>NUCLEOTIDE SEQUENCE [LARGE SCALE GENOMIC DNA]</scope>
    <source>
        <strain evidence="4">HyVt-505</strain>
    </source>
</reference>
<comment type="caution">
    <text evidence="4">The sequence shown here is derived from an EMBL/GenBank/DDBJ whole genome shotgun (WGS) entry which is preliminary data.</text>
</comment>
<gene>
    <name evidence="4" type="ORF">ENJ65_06895</name>
</gene>
<evidence type="ECO:0000256" key="1">
    <source>
        <dbReference type="SAM" id="MobiDB-lite"/>
    </source>
</evidence>
<dbReference type="SUPFAM" id="SSF49373">
    <property type="entry name" value="Invasin/intimin cell-adhesion fragments"/>
    <property type="match status" value="2"/>
</dbReference>
<organism evidence="4">
    <name type="scientific">Candidatus Tenderia electrophaga</name>
    <dbReference type="NCBI Taxonomy" id="1748243"/>
    <lineage>
        <taxon>Bacteria</taxon>
        <taxon>Pseudomonadati</taxon>
        <taxon>Pseudomonadota</taxon>
        <taxon>Gammaproteobacteria</taxon>
        <taxon>Candidatus Tenderiales</taxon>
        <taxon>Candidatus Tenderiaceae</taxon>
        <taxon>Candidatus Tenderia</taxon>
    </lineage>
</organism>
<dbReference type="Pfam" id="PF02368">
    <property type="entry name" value="Big_2"/>
    <property type="match status" value="1"/>
</dbReference>
<dbReference type="Gene3D" id="2.60.40.1080">
    <property type="match status" value="2"/>
</dbReference>
<dbReference type="Gene3D" id="2.120.10.80">
    <property type="entry name" value="Kelch-type beta propeller"/>
    <property type="match status" value="2"/>
</dbReference>
<protein>
    <recommendedName>
        <fullName evidence="5">BIG2 domain-containing protein</fullName>
    </recommendedName>
</protein>
<evidence type="ECO:0000259" key="2">
    <source>
        <dbReference type="Pfam" id="PF02368"/>
    </source>
</evidence>
<feature type="region of interest" description="Disordered" evidence="1">
    <location>
        <begin position="1"/>
        <end position="22"/>
    </location>
</feature>